<keyword evidence="3 5" id="KW-1133">Transmembrane helix</keyword>
<proteinExistence type="predicted"/>
<dbReference type="Pfam" id="PF04357">
    <property type="entry name" value="TamB"/>
    <property type="match status" value="1"/>
</dbReference>
<keyword evidence="8" id="KW-1185">Reference proteome</keyword>
<reference evidence="7 8" key="1">
    <citation type="submission" date="2021-04" db="EMBL/GenBank/DDBJ databases">
        <authorList>
            <person name="Pira H."/>
            <person name="Risdian C."/>
            <person name="Wink J."/>
        </authorList>
    </citation>
    <scope>NUCLEOTIDE SEQUENCE [LARGE SCALE GENOMIC DNA]</scope>
    <source>
        <strain evidence="7 8">WHA3</strain>
    </source>
</reference>
<organism evidence="7 8">
    <name type="scientific">Pacificimonas pallii</name>
    <dbReference type="NCBI Taxonomy" id="2827236"/>
    <lineage>
        <taxon>Bacteria</taxon>
        <taxon>Pseudomonadati</taxon>
        <taxon>Pseudomonadota</taxon>
        <taxon>Alphaproteobacteria</taxon>
        <taxon>Sphingomonadales</taxon>
        <taxon>Sphingosinicellaceae</taxon>
        <taxon>Pacificimonas</taxon>
    </lineage>
</organism>
<evidence type="ECO:0000256" key="2">
    <source>
        <dbReference type="ARBA" id="ARBA00022692"/>
    </source>
</evidence>
<protein>
    <submittedName>
        <fullName evidence="7">Translocation/assembly module TamB domain-containing protein</fullName>
    </submittedName>
</protein>
<dbReference type="Proteomes" id="UP000722336">
    <property type="component" value="Unassembled WGS sequence"/>
</dbReference>
<dbReference type="PANTHER" id="PTHR36985:SF1">
    <property type="entry name" value="TRANSLOCATION AND ASSEMBLY MODULE SUBUNIT TAMB"/>
    <property type="match status" value="1"/>
</dbReference>
<evidence type="ECO:0000256" key="1">
    <source>
        <dbReference type="ARBA" id="ARBA00004167"/>
    </source>
</evidence>
<evidence type="ECO:0000259" key="6">
    <source>
        <dbReference type="Pfam" id="PF04357"/>
    </source>
</evidence>
<dbReference type="RefSeq" id="WP_218443693.1">
    <property type="nucleotide sequence ID" value="NZ_JAGSPA010000001.1"/>
</dbReference>
<dbReference type="EMBL" id="JAGSPA010000001">
    <property type="protein sequence ID" value="MBV7255393.1"/>
    <property type="molecule type" value="Genomic_DNA"/>
</dbReference>
<keyword evidence="2 5" id="KW-0812">Transmembrane</keyword>
<evidence type="ECO:0000256" key="5">
    <source>
        <dbReference type="SAM" id="Phobius"/>
    </source>
</evidence>
<evidence type="ECO:0000256" key="4">
    <source>
        <dbReference type="ARBA" id="ARBA00023136"/>
    </source>
</evidence>
<gene>
    <name evidence="7" type="ORF">KCG44_01200</name>
</gene>
<evidence type="ECO:0000313" key="7">
    <source>
        <dbReference type="EMBL" id="MBV7255393.1"/>
    </source>
</evidence>
<feature type="domain" description="Translocation and assembly module TamB C-terminal" evidence="6">
    <location>
        <begin position="1064"/>
        <end position="1412"/>
    </location>
</feature>
<keyword evidence="4 5" id="KW-0472">Membrane</keyword>
<name>A0ABS6SBC9_9SPHN</name>
<feature type="transmembrane region" description="Helical" evidence="5">
    <location>
        <begin position="26"/>
        <end position="48"/>
    </location>
</feature>
<comment type="caution">
    <text evidence="7">The sequence shown here is derived from an EMBL/GenBank/DDBJ whole genome shotgun (WGS) entry which is preliminary data.</text>
</comment>
<comment type="subcellular location">
    <subcellularLocation>
        <location evidence="1">Membrane</location>
        <topology evidence="1">Single-pass membrane protein</topology>
    </subcellularLocation>
</comment>
<dbReference type="InterPro" id="IPR007452">
    <property type="entry name" value="TamB_C"/>
</dbReference>
<accession>A0ABS6SBC9</accession>
<evidence type="ECO:0000313" key="8">
    <source>
        <dbReference type="Proteomes" id="UP000722336"/>
    </source>
</evidence>
<sequence length="1412" mass="147483">MAAETETMDNETPETREKTSAGSAAVLKWFGISLAALLLLAVLLVFALDTGPGRRFVAQQVNGLEFENGLDIEIGEIEGSIYGEMVLKDLTLADPEGVFLTIPTARVDWHPAAYAGGLIDLDTLNVPVATLSRLPVFAETPTEPDAPLIPNINLEIDRLDIGRLNVGDAVTGKPHALTLSGNVLIDHGQATIDAAAKALEEDGLAGGDTLDLSLIVDPAQDELQVALTLDAPADGLVAGLTGVERPLTARIAQSVGTWSDWHGELQIDSAGTAIARVALSAEAGTYRAKGPLNLSSMLEGAAARMAGDRLDVDLSVITGGEITGIDMALRSPVFTLDTAGGLRTETSRFDDIRISAQLLTPGAIAEGLTGRAVRAEAVLDGAVSAPAIEYTITAGALGMGDIMIEKLSASGTGTSDGQRMTVPLKATAARVSGLPDTVGGLMTNLTASGTFLIADGRAMSDNLKLSSDRIDVTALVIADFASGTYTGGIQGQLNSYEVAGVGLVDVTADIKLVPGADGAIGLRGPVDIRTRRIDNEYVREFLGGPARVTADFTARGDGIYGIENIRLSAKGARGTGRGRYTPDGRIALDMKGTSRAYGPFSAKVRGTASEPVIRARVKNPTIGIPFSNVDAVIRGTAKGYVIDAEGGTPYGPFTANLLLRPDAVTTIDVVKATLAGVTATGTLRQAPSGPYVGDLALSGGGVEGILALKAEGALQAAHVDARVRNFRTQGIPPVAIRRADIDTKILLTDAGLRFEGSAQLAGLTSGTFRLSRARAEFDRAGDGTGTMRIVAEGRAPTPYEVAVNARLRADGIRAAIRGELAGQAFSSAKPARIAIEPDGTYRLAPATIRFRQGDIKVAGSYGTGLKLQTRFEKFDLGILNAFSPKAGIGGRASGSIDWAQATASAFPEADMRLSLDDFTRSGAVAVSQPVDIEMAARLDAEGGRANAVMRERGRVVGRMKIALSPLSATVGPWTERLLGSPLSGGLRYNGPASALFSFAGLEGQALDGPLAIAADVSGQVSAPQLAGVVKANALIYENEIYGTRIADIAVDGRFTNTDFILNSLTGKAGSGTVSASGRVSLSEDEGYPVDLRVTMANAQLAEANSISARVSGNLDIANGPNQRALISGTLTIPEARYRITQQGGVEIADLDGVRRKPAKLRDPDDVAGDEIAPPSDWALDIDIRANDRIFVSGMGLESEWRMALNVGGRLSDYRVSGNLEVIRGTVGFANSNFELERGVIDFTGEPEINPRLDIRAETDVDSVTAIININGRAYDPRISFSSRPARPEDEILSLILFGGPPSELGALEAVQLAASLNSLRGSGGGLNPLAELQGATGFDRLRIKGADEATGRGTALAVGEYLADDIYLEVVTDTRGFTATQIEIALSKALSILSSVSTFSGQSVNLRYSKDY</sequence>
<evidence type="ECO:0000256" key="3">
    <source>
        <dbReference type="ARBA" id="ARBA00022989"/>
    </source>
</evidence>
<dbReference type="PANTHER" id="PTHR36985">
    <property type="entry name" value="TRANSLOCATION AND ASSEMBLY MODULE SUBUNIT TAMB"/>
    <property type="match status" value="1"/>
</dbReference>